<dbReference type="GO" id="GO:0006355">
    <property type="term" value="P:regulation of DNA-templated transcription"/>
    <property type="evidence" value="ECO:0007669"/>
    <property type="project" value="TreeGrafter"/>
</dbReference>
<keyword evidence="4 9" id="KW-0238">DNA-binding</keyword>
<evidence type="ECO:0000256" key="4">
    <source>
        <dbReference type="ARBA" id="ARBA00023125"/>
    </source>
</evidence>
<feature type="region of interest" description="Disordered" evidence="7">
    <location>
        <begin position="136"/>
        <end position="197"/>
    </location>
</feature>
<evidence type="ECO:0000256" key="3">
    <source>
        <dbReference type="ARBA" id="ARBA00023015"/>
    </source>
</evidence>
<dbReference type="EMBL" id="CP025066">
    <property type="protein sequence ID" value="AUX08088.1"/>
    <property type="molecule type" value="Genomic_DNA"/>
</dbReference>
<dbReference type="Proteomes" id="UP000263012">
    <property type="component" value="Chromosome"/>
</dbReference>
<keyword evidence="2" id="KW-0902">Two-component regulatory system</keyword>
<dbReference type="InterPro" id="IPR039420">
    <property type="entry name" value="WalR-like"/>
</dbReference>
<dbReference type="Pfam" id="PF00072">
    <property type="entry name" value="Response_reg"/>
    <property type="match status" value="1"/>
</dbReference>
<organism evidence="9 10">
    <name type="scientific">Halalkaliarchaeum desulfuricum</name>
    <dbReference type="NCBI Taxonomy" id="2055893"/>
    <lineage>
        <taxon>Archaea</taxon>
        <taxon>Methanobacteriati</taxon>
        <taxon>Methanobacteriota</taxon>
        <taxon>Stenosarchaea group</taxon>
        <taxon>Halobacteria</taxon>
        <taxon>Halobacteriales</taxon>
        <taxon>Haloferacaceae</taxon>
        <taxon>Halalkaliarchaeum</taxon>
    </lineage>
</organism>
<dbReference type="KEGG" id="hdf:AArcSl_0435"/>
<dbReference type="GO" id="GO:0005829">
    <property type="term" value="C:cytosol"/>
    <property type="evidence" value="ECO:0007669"/>
    <property type="project" value="TreeGrafter"/>
</dbReference>
<feature type="domain" description="Response regulatory" evidence="8">
    <location>
        <begin position="17"/>
        <end position="133"/>
    </location>
</feature>
<feature type="compositionally biased region" description="Basic and acidic residues" evidence="7">
    <location>
        <begin position="147"/>
        <end position="158"/>
    </location>
</feature>
<dbReference type="PROSITE" id="PS50110">
    <property type="entry name" value="RESPONSE_REGULATORY"/>
    <property type="match status" value="1"/>
</dbReference>
<evidence type="ECO:0000256" key="6">
    <source>
        <dbReference type="PROSITE-ProRule" id="PRU00169"/>
    </source>
</evidence>
<feature type="compositionally biased region" description="Low complexity" evidence="7">
    <location>
        <begin position="159"/>
        <end position="168"/>
    </location>
</feature>
<protein>
    <submittedName>
        <fullName evidence="9">DNA-binding response regulator</fullName>
    </submittedName>
</protein>
<keyword evidence="5" id="KW-0804">Transcription</keyword>
<dbReference type="PANTHER" id="PTHR48111">
    <property type="entry name" value="REGULATOR OF RPOS"/>
    <property type="match status" value="1"/>
</dbReference>
<evidence type="ECO:0000256" key="5">
    <source>
        <dbReference type="ARBA" id="ARBA00023163"/>
    </source>
</evidence>
<dbReference type="Gene3D" id="3.40.50.2300">
    <property type="match status" value="1"/>
</dbReference>
<accession>A0A343TG66</accession>
<dbReference type="InterPro" id="IPR001789">
    <property type="entry name" value="Sig_transdc_resp-reg_receiver"/>
</dbReference>
<dbReference type="SMART" id="SM00448">
    <property type="entry name" value="REC"/>
    <property type="match status" value="1"/>
</dbReference>
<keyword evidence="3" id="KW-0805">Transcription regulation</keyword>
<evidence type="ECO:0000313" key="9">
    <source>
        <dbReference type="EMBL" id="AUX08088.1"/>
    </source>
</evidence>
<keyword evidence="1 6" id="KW-0597">Phosphoprotein</keyword>
<reference evidence="10" key="1">
    <citation type="submission" date="2017-11" db="EMBL/GenBank/DDBJ databases">
        <title>Phenotypic and genomic properties of facultatively anaerobic sulfur-reducing natronoarchaea from hypersaline soda lakes.</title>
        <authorList>
            <person name="Sorokin D.Y."/>
            <person name="Kublanov I.V."/>
            <person name="Roman P."/>
            <person name="Sinninghe Damste J.S."/>
            <person name="Golyshin P.N."/>
            <person name="Rojo D."/>
            <person name="Ciordia S."/>
            <person name="Mena M.D.C."/>
            <person name="Ferrer M."/>
            <person name="Messina E."/>
            <person name="Smedile F."/>
            <person name="La Spada G."/>
            <person name="La Cono V."/>
            <person name="Yakimov M.M."/>
        </authorList>
    </citation>
    <scope>NUCLEOTIDE SEQUENCE [LARGE SCALE GENOMIC DNA]</scope>
    <source>
        <strain evidence="10">AArc-Sl</strain>
    </source>
</reference>
<keyword evidence="10" id="KW-1185">Reference proteome</keyword>
<evidence type="ECO:0000256" key="1">
    <source>
        <dbReference type="ARBA" id="ARBA00022553"/>
    </source>
</evidence>
<evidence type="ECO:0000256" key="7">
    <source>
        <dbReference type="SAM" id="MobiDB-lite"/>
    </source>
</evidence>
<dbReference type="PANTHER" id="PTHR48111:SF1">
    <property type="entry name" value="TWO-COMPONENT RESPONSE REGULATOR ORR33"/>
    <property type="match status" value="1"/>
</dbReference>
<dbReference type="GO" id="GO:0000156">
    <property type="term" value="F:phosphorelay response regulator activity"/>
    <property type="evidence" value="ECO:0007669"/>
    <property type="project" value="TreeGrafter"/>
</dbReference>
<evidence type="ECO:0000256" key="2">
    <source>
        <dbReference type="ARBA" id="ARBA00023012"/>
    </source>
</evidence>
<evidence type="ECO:0000259" key="8">
    <source>
        <dbReference type="PROSITE" id="PS50110"/>
    </source>
</evidence>
<dbReference type="AlphaFoldDB" id="A0A343TG66"/>
<gene>
    <name evidence="9" type="ORF">AArcSl_0435</name>
</gene>
<proteinExistence type="predicted"/>
<dbReference type="GO" id="GO:0032993">
    <property type="term" value="C:protein-DNA complex"/>
    <property type="evidence" value="ECO:0007669"/>
    <property type="project" value="TreeGrafter"/>
</dbReference>
<feature type="compositionally biased region" description="Acidic residues" evidence="7">
    <location>
        <begin position="169"/>
        <end position="184"/>
    </location>
</feature>
<dbReference type="GO" id="GO:0000976">
    <property type="term" value="F:transcription cis-regulatory region binding"/>
    <property type="evidence" value="ECO:0007669"/>
    <property type="project" value="TreeGrafter"/>
</dbReference>
<evidence type="ECO:0000313" key="10">
    <source>
        <dbReference type="Proteomes" id="UP000263012"/>
    </source>
</evidence>
<sequence>MQGTMKEHGPERDSDYRLLVVDDQTAIRDLLEHRLETEGFDVETVSDGRSALDQLREEGTAFDAVVLDVSMPNMDGFETLRRIQNLDRPPLTMMVSGRKSEREQIRAFELGAVDYVTKPFKPRVLVVRLESHLDRYWGNAPGSDGDSTARKATEEETTAKTTSAAETGSEPETDAETEDSEGDDWPGSWTPGVEGDQ</sequence>
<dbReference type="InterPro" id="IPR011006">
    <property type="entry name" value="CheY-like_superfamily"/>
</dbReference>
<dbReference type="CDD" id="cd17574">
    <property type="entry name" value="REC_OmpR"/>
    <property type="match status" value="1"/>
</dbReference>
<dbReference type="SUPFAM" id="SSF52172">
    <property type="entry name" value="CheY-like"/>
    <property type="match status" value="1"/>
</dbReference>
<feature type="modified residue" description="4-aspartylphosphate" evidence="6">
    <location>
        <position position="68"/>
    </location>
</feature>
<name>A0A343TG66_9EURY</name>